<comment type="pathway">
    <text evidence="3">Carbohydrate metabolism; galactose metabolism.</text>
</comment>
<name>A0A2J7QHY8_9NEOP</name>
<evidence type="ECO:0000313" key="13">
    <source>
        <dbReference type="EMBL" id="PNF28186.1"/>
    </source>
</evidence>
<feature type="active site" description="Proton acceptor" evidence="10">
    <location>
        <position position="289"/>
    </location>
</feature>
<dbReference type="CDD" id="cd09019">
    <property type="entry name" value="galactose_mutarotase_like"/>
    <property type="match status" value="1"/>
</dbReference>
<dbReference type="InterPro" id="IPR047215">
    <property type="entry name" value="Galactose_mutarotase-like"/>
</dbReference>
<feature type="active site" description="Proton donor" evidence="10">
    <location>
        <position position="150"/>
    </location>
</feature>
<evidence type="ECO:0000256" key="9">
    <source>
        <dbReference type="PIRNR" id="PIRNR005096"/>
    </source>
</evidence>
<dbReference type="InterPro" id="IPR018052">
    <property type="entry name" value="Ald1_epimerase_CS"/>
</dbReference>
<evidence type="ECO:0000256" key="11">
    <source>
        <dbReference type="PIRSR" id="PIRSR005096-2"/>
    </source>
</evidence>
<evidence type="ECO:0000256" key="2">
    <source>
        <dbReference type="ARBA" id="ARBA00001712"/>
    </source>
</evidence>
<feature type="binding site" evidence="12">
    <location>
        <begin position="54"/>
        <end position="55"/>
    </location>
    <ligand>
        <name>beta-D-galactose</name>
        <dbReference type="ChEBI" id="CHEBI:27667"/>
    </ligand>
</feature>
<dbReference type="GO" id="GO:0004034">
    <property type="term" value="F:aldose 1-epimerase activity"/>
    <property type="evidence" value="ECO:0007669"/>
    <property type="project" value="UniProtKB-EC"/>
</dbReference>
<dbReference type="PIRSF" id="PIRSF005096">
    <property type="entry name" value="GALM"/>
    <property type="match status" value="1"/>
</dbReference>
<dbReference type="Proteomes" id="UP000235965">
    <property type="component" value="Unassembled WGS sequence"/>
</dbReference>
<dbReference type="InterPro" id="IPR008183">
    <property type="entry name" value="Aldose_1/G6P_1-epimerase"/>
</dbReference>
<dbReference type="PANTHER" id="PTHR10091:SF0">
    <property type="entry name" value="GALACTOSE MUTAROTASE"/>
    <property type="match status" value="1"/>
</dbReference>
<proteinExistence type="inferred from homology"/>
<comment type="catalytic activity">
    <reaction evidence="2">
        <text>alpha-D-galactose = beta-D-galactose</text>
        <dbReference type="Rhea" id="RHEA:28675"/>
        <dbReference type="ChEBI" id="CHEBI:27667"/>
        <dbReference type="ChEBI" id="CHEBI:28061"/>
        <dbReference type="EC" id="5.1.3.3"/>
    </reaction>
    <physiologicalReaction direction="right-to-left" evidence="2">
        <dbReference type="Rhea" id="RHEA:28677"/>
    </physiologicalReaction>
</comment>
<comment type="caution">
    <text evidence="13">The sequence shown here is derived from an EMBL/GenBank/DDBJ whole genome shotgun (WGS) entry which is preliminary data.</text>
</comment>
<dbReference type="PANTHER" id="PTHR10091">
    <property type="entry name" value="ALDOSE-1-EPIMERASE"/>
    <property type="match status" value="1"/>
</dbReference>
<keyword evidence="14" id="KW-1185">Reference proteome</keyword>
<dbReference type="GO" id="GO:0006006">
    <property type="term" value="P:glucose metabolic process"/>
    <property type="evidence" value="ECO:0007669"/>
    <property type="project" value="TreeGrafter"/>
</dbReference>
<evidence type="ECO:0000256" key="7">
    <source>
        <dbReference type="ARBA" id="ARBA00023277"/>
    </source>
</evidence>
<evidence type="ECO:0000256" key="3">
    <source>
        <dbReference type="ARBA" id="ARBA00004947"/>
    </source>
</evidence>
<dbReference type="EMBL" id="NEVH01013964">
    <property type="protein sequence ID" value="PNF28186.1"/>
    <property type="molecule type" value="Genomic_DNA"/>
</dbReference>
<comment type="catalytic activity">
    <reaction evidence="1 9">
        <text>alpha-D-glucose = beta-D-glucose</text>
        <dbReference type="Rhea" id="RHEA:10264"/>
        <dbReference type="ChEBI" id="CHEBI:15903"/>
        <dbReference type="ChEBI" id="CHEBI:17925"/>
        <dbReference type="EC" id="5.1.3.3"/>
    </reaction>
</comment>
<evidence type="ECO:0000313" key="14">
    <source>
        <dbReference type="Proteomes" id="UP000235965"/>
    </source>
</evidence>
<feature type="binding site" evidence="12">
    <location>
        <begin position="150"/>
        <end position="152"/>
    </location>
    <ligand>
        <name>beta-D-galactose</name>
        <dbReference type="ChEBI" id="CHEBI:27667"/>
    </ligand>
</feature>
<dbReference type="InterPro" id="IPR015443">
    <property type="entry name" value="Aldose_1-epimerase"/>
</dbReference>
<dbReference type="SUPFAM" id="SSF74650">
    <property type="entry name" value="Galactose mutarotase-like"/>
    <property type="match status" value="1"/>
</dbReference>
<sequence length="324" mass="36039">MRIEIINYGATITRLNVPEKTGRLEDVVLGFDNIEGYLGSSNPYFGCIVGRVANRIGKGMFHLEGEEYNVTLNRGTYHLHGGKKGFDKVLWESHVEGNKVTFSYLSKCGEEGYPGHVLVQAMYQLSSDNKLILDMSAISTKPTPINLTNHTYFNLAGHKKGRTGILEHTMCINADRYTEVDHESIPTGEIRCLGDSNMDLRVPRVLAHVLSATGGIDHNYCINRCSHGGLTFIARATHPQSGRFMEIYSDQPGVQFYTANFLPDPSSEDTLIVGKNGANYVKQGAFCLETQNFPDAVNHVNFPNSILNPGYTYTHRVIYHFGVL</sequence>
<dbReference type="STRING" id="105785.A0A2J7QHY8"/>
<accession>A0A2J7QHY8</accession>
<dbReference type="GO" id="GO:0033499">
    <property type="term" value="P:galactose catabolic process via UDP-galactose, Leloir pathway"/>
    <property type="evidence" value="ECO:0007669"/>
    <property type="project" value="TreeGrafter"/>
</dbReference>
<gene>
    <name evidence="13" type="primary">GALM_0</name>
    <name evidence="13" type="ORF">B7P43_G07595</name>
</gene>
<dbReference type="Pfam" id="PF01263">
    <property type="entry name" value="Aldose_epim"/>
    <property type="match status" value="1"/>
</dbReference>
<dbReference type="GO" id="GO:0030246">
    <property type="term" value="F:carbohydrate binding"/>
    <property type="evidence" value="ECO:0007669"/>
    <property type="project" value="InterPro"/>
</dbReference>
<dbReference type="FunCoup" id="A0A2J7QHY8">
    <property type="interactions" value="245"/>
</dbReference>
<dbReference type="UniPathway" id="UPA00242"/>
<dbReference type="InterPro" id="IPR011013">
    <property type="entry name" value="Gal_mutarotase_sf_dom"/>
</dbReference>
<comment type="similarity">
    <text evidence="5 9">Belongs to the aldose epimerase family.</text>
</comment>
<dbReference type="EC" id="5.1.3.3" evidence="9"/>
<dbReference type="PROSITE" id="PS00545">
    <property type="entry name" value="ALDOSE_1_EPIMERASE"/>
    <property type="match status" value="1"/>
</dbReference>
<comment type="function">
    <text evidence="8">Mutarotase that catalyzes the interconversion of beta-D-galactose and alpha-D-galactose during galactose metabolism. Beta-D-galactose is metabolized in the liver into glucose 1-phosphate, the primary metabolic fuel, by the action of four enzymes that constitute the Leloir pathway: GALM, GALK1 (galactokinase), GALT (galactose-1-phosphate uridylyltransferase) and GALE (UDP-galactose-4'-epimerase). Involved in the maintenance of the equilibrium between the beta- and alpha-anomers of galactose, therefore ensuring a sufficient supply of the alpha-anomer for GALK1. Also active on D-glucose although shows a preference for galactose over glucose.</text>
</comment>
<evidence type="ECO:0000256" key="6">
    <source>
        <dbReference type="ARBA" id="ARBA00023235"/>
    </source>
</evidence>
<organism evidence="13 14">
    <name type="scientific">Cryptotermes secundus</name>
    <dbReference type="NCBI Taxonomy" id="105785"/>
    <lineage>
        <taxon>Eukaryota</taxon>
        <taxon>Metazoa</taxon>
        <taxon>Ecdysozoa</taxon>
        <taxon>Arthropoda</taxon>
        <taxon>Hexapoda</taxon>
        <taxon>Insecta</taxon>
        <taxon>Pterygota</taxon>
        <taxon>Neoptera</taxon>
        <taxon>Polyneoptera</taxon>
        <taxon>Dictyoptera</taxon>
        <taxon>Blattodea</taxon>
        <taxon>Blattoidea</taxon>
        <taxon>Termitoidae</taxon>
        <taxon>Kalotermitidae</taxon>
        <taxon>Cryptotermitinae</taxon>
        <taxon>Cryptotermes</taxon>
    </lineage>
</organism>
<dbReference type="OrthoDB" id="274691at2759"/>
<evidence type="ECO:0000256" key="5">
    <source>
        <dbReference type="ARBA" id="ARBA00006206"/>
    </source>
</evidence>
<dbReference type="AlphaFoldDB" id="A0A2J7QHY8"/>
<evidence type="ECO:0000256" key="4">
    <source>
        <dbReference type="ARBA" id="ARBA00005028"/>
    </source>
</evidence>
<keyword evidence="6 9" id="KW-0413">Isomerase</keyword>
<comment type="pathway">
    <text evidence="4 9">Carbohydrate metabolism; hexose metabolism.</text>
</comment>
<dbReference type="InParanoid" id="A0A2J7QHY8"/>
<evidence type="ECO:0000256" key="10">
    <source>
        <dbReference type="PIRSR" id="PIRSR005096-1"/>
    </source>
</evidence>
<dbReference type="Gene3D" id="2.70.98.10">
    <property type="match status" value="1"/>
</dbReference>
<protein>
    <recommendedName>
        <fullName evidence="9">Aldose 1-epimerase</fullName>
        <ecNumber evidence="9">5.1.3.3</ecNumber>
    </recommendedName>
</protein>
<dbReference type="NCBIfam" id="NF008277">
    <property type="entry name" value="PRK11055.1"/>
    <property type="match status" value="1"/>
</dbReference>
<reference evidence="13 14" key="1">
    <citation type="submission" date="2017-12" db="EMBL/GenBank/DDBJ databases">
        <title>Hemimetabolous genomes reveal molecular basis of termite eusociality.</title>
        <authorList>
            <person name="Harrison M.C."/>
            <person name="Jongepier E."/>
            <person name="Robertson H.M."/>
            <person name="Arning N."/>
            <person name="Bitard-Feildel T."/>
            <person name="Chao H."/>
            <person name="Childers C.P."/>
            <person name="Dinh H."/>
            <person name="Doddapaneni H."/>
            <person name="Dugan S."/>
            <person name="Gowin J."/>
            <person name="Greiner C."/>
            <person name="Han Y."/>
            <person name="Hu H."/>
            <person name="Hughes D.S.T."/>
            <person name="Huylmans A.-K."/>
            <person name="Kemena C."/>
            <person name="Kremer L.P.M."/>
            <person name="Lee S.L."/>
            <person name="Lopez-Ezquerra A."/>
            <person name="Mallet L."/>
            <person name="Monroy-Kuhn J.M."/>
            <person name="Moser A."/>
            <person name="Murali S.C."/>
            <person name="Muzny D.M."/>
            <person name="Otani S."/>
            <person name="Piulachs M.-D."/>
            <person name="Poelchau M."/>
            <person name="Qu J."/>
            <person name="Schaub F."/>
            <person name="Wada-Katsumata A."/>
            <person name="Worley K.C."/>
            <person name="Xie Q."/>
            <person name="Ylla G."/>
            <person name="Poulsen M."/>
            <person name="Gibbs R.A."/>
            <person name="Schal C."/>
            <person name="Richards S."/>
            <person name="Belles X."/>
            <person name="Korb J."/>
            <person name="Bornberg-Bauer E."/>
        </authorList>
    </citation>
    <scope>NUCLEOTIDE SEQUENCE [LARGE SCALE GENOMIC DNA]</scope>
    <source>
        <tissue evidence="13">Whole body</tissue>
    </source>
</reference>
<evidence type="ECO:0000256" key="1">
    <source>
        <dbReference type="ARBA" id="ARBA00001614"/>
    </source>
</evidence>
<evidence type="ECO:0000256" key="12">
    <source>
        <dbReference type="PIRSR" id="PIRSR005096-3"/>
    </source>
</evidence>
<dbReference type="UniPathway" id="UPA00214"/>
<feature type="binding site" evidence="11">
    <location>
        <position position="217"/>
    </location>
    <ligand>
        <name>beta-D-galactose</name>
        <dbReference type="ChEBI" id="CHEBI:27667"/>
    </ligand>
</feature>
<evidence type="ECO:0000256" key="8">
    <source>
        <dbReference type="ARBA" id="ARBA00045743"/>
    </source>
</evidence>
<dbReference type="InterPro" id="IPR014718">
    <property type="entry name" value="GH-type_carb-bd"/>
</dbReference>
<keyword evidence="7 9" id="KW-0119">Carbohydrate metabolism</keyword>